<dbReference type="PANTHER" id="PTHR32063:SF0">
    <property type="entry name" value="SWARMING MOTILITY PROTEIN SWRC"/>
    <property type="match status" value="1"/>
</dbReference>
<dbReference type="InterPro" id="IPR001036">
    <property type="entry name" value="Acrflvin-R"/>
</dbReference>
<feature type="transmembrane region" description="Helical" evidence="1">
    <location>
        <begin position="994"/>
        <end position="1015"/>
    </location>
</feature>
<dbReference type="Gene3D" id="3.30.2090.10">
    <property type="entry name" value="Multidrug efflux transporter AcrB TolC docking domain, DN and DC subdomains"/>
    <property type="match status" value="2"/>
</dbReference>
<reference evidence="2 3" key="1">
    <citation type="submission" date="2020-08" db="EMBL/GenBank/DDBJ databases">
        <title>Genomic Encyclopedia of Type Strains, Phase IV (KMG-IV): sequencing the most valuable type-strain genomes for metagenomic binning, comparative biology and taxonomic classification.</title>
        <authorList>
            <person name="Goeker M."/>
        </authorList>
    </citation>
    <scope>NUCLEOTIDE SEQUENCE [LARGE SCALE GENOMIC DNA]</scope>
    <source>
        <strain evidence="2 3">DSM 2461</strain>
    </source>
</reference>
<dbReference type="PANTHER" id="PTHR32063">
    <property type="match status" value="1"/>
</dbReference>
<keyword evidence="1" id="KW-0472">Membrane</keyword>
<dbReference type="GO" id="GO:0042910">
    <property type="term" value="F:xenobiotic transmembrane transporter activity"/>
    <property type="evidence" value="ECO:0007669"/>
    <property type="project" value="TreeGrafter"/>
</dbReference>
<feature type="transmembrane region" description="Helical" evidence="1">
    <location>
        <begin position="426"/>
        <end position="446"/>
    </location>
</feature>
<dbReference type="SUPFAM" id="SSF82866">
    <property type="entry name" value="Multidrug efflux transporter AcrB transmembrane domain"/>
    <property type="match status" value="2"/>
</dbReference>
<comment type="caution">
    <text evidence="2">The sequence shown here is derived from an EMBL/GenBank/DDBJ whole genome shotgun (WGS) entry which is preliminary data.</text>
</comment>
<feature type="transmembrane region" description="Helical" evidence="1">
    <location>
        <begin position="861"/>
        <end position="880"/>
    </location>
</feature>
<keyword evidence="1" id="KW-0812">Transmembrane</keyword>
<dbReference type="Gene3D" id="3.30.70.1430">
    <property type="entry name" value="Multidrug efflux transporter AcrB pore domain"/>
    <property type="match status" value="2"/>
</dbReference>
<dbReference type="Gene3D" id="3.30.70.1440">
    <property type="entry name" value="Multidrug efflux transporter AcrB pore domain"/>
    <property type="match status" value="1"/>
</dbReference>
<sequence length="1024" mass="111538">MKVSDFAIKHPAIISILLVVLLLFGVMSAIQLPQDYLADISLPTAMILTTYPGGSPGDIEREITKPLEDELSTISGLDEISSVSLNSLSNIILDFEMGQEVSDRLIDIREKINNVLPDLPEGISGSPSIVEFNSSVKPIFIFTVETAMTNDDLSLFIDDILKPAIARIDGVSEVSINGLRESIVQVELDLDRLEALEIPVLDIYNVLRYSNVAFPGGDVQFQGNRTTIRTEGEYGSLDDLRNVVVSFADEQYIRLSDVASVERVLEKPDLYAVNKGEETITVSIIKKRKADTGKIVASINEVLSEMDDQVDFSVLLDDSRNINLSINSVQRSALLGAFLAILVLLLFLHNGTTTLIVAISIPVSVLMAFIGLKLKGQTINLLTLGGMTVAIGMIVDSSIVVLENIHRHFKAGKSAMEAASIGTSEVGGAIIASTSTSLAAFIPILFLEDFTGIVLKDVALTIIYSLTGAMFVAIIVVPFLSSRILKEQKMKEGGLAQKLSRSIESVIDFMTEQYKRMLHWALESWKFILVVAFLVLGLTFLVFNMLGFQFLEATDMGEIQISIDFPGSYSIEESRDKLLEIEDLIYREVPEATGGLFYAGLNNFFATSPVPDRGFVSLSLSSQGERNRDVFEIIDLLQYEIPRQITDIDVSVVNGGLSSLMAVATGGEGYSLELFGSDMDILIETAETLVRMLEEDPDVDRADMNVSFTSGSLVSRLDLGAMGELGVVPYEAAMTLRAVFHGLDSGVYREGDSDYPIFLTTPYAGGAVGEDAFYRLFADSQTGRKISFATIANLESERSLDTINRKNKVRSVQVTAIPRGSDIRGISTRTAQFIKDRGLPPGVKWQIAGQSAETFNSFKSLLAAMAIAVFLVYVVMVIQFERYTQPLVVMASVPFCIIGVAGGLLIFGSGLSIVAFLGTIALAGIVVNNAIVMIDYINLLRKRDSMELKEAVLYGSSSRLKPILMTTLTTVLGVIPMAVGLGEGSAIYGPLGQTIAGGLITSTFITLFIIPILYFRLEKRKEKK</sequence>
<organism evidence="2 3">
    <name type="scientific">Spirochaeta isovalerica</name>
    <dbReference type="NCBI Taxonomy" id="150"/>
    <lineage>
        <taxon>Bacteria</taxon>
        <taxon>Pseudomonadati</taxon>
        <taxon>Spirochaetota</taxon>
        <taxon>Spirochaetia</taxon>
        <taxon>Spirochaetales</taxon>
        <taxon>Spirochaetaceae</taxon>
        <taxon>Spirochaeta</taxon>
    </lineage>
</organism>
<dbReference type="Gene3D" id="1.20.1640.10">
    <property type="entry name" value="Multidrug efflux transporter AcrB transmembrane domain"/>
    <property type="match status" value="2"/>
</dbReference>
<accession>A0A841R786</accession>
<feature type="transmembrane region" description="Helical" evidence="1">
    <location>
        <begin position="887"/>
        <end position="907"/>
    </location>
</feature>
<dbReference type="InterPro" id="IPR027463">
    <property type="entry name" value="AcrB_DN_DC_subdom"/>
</dbReference>
<feature type="transmembrane region" description="Helical" evidence="1">
    <location>
        <begin position="913"/>
        <end position="939"/>
    </location>
</feature>
<feature type="transmembrane region" description="Helical" evidence="1">
    <location>
        <begin position="458"/>
        <end position="481"/>
    </location>
</feature>
<feature type="transmembrane region" description="Helical" evidence="1">
    <location>
        <begin position="355"/>
        <end position="372"/>
    </location>
</feature>
<protein>
    <submittedName>
        <fullName evidence="2">HAE1 family hydrophobic/amphiphilic exporter-1</fullName>
    </submittedName>
</protein>
<feature type="transmembrane region" description="Helical" evidence="1">
    <location>
        <begin position="384"/>
        <end position="405"/>
    </location>
</feature>
<dbReference type="Pfam" id="PF00873">
    <property type="entry name" value="ACR_tran"/>
    <property type="match status" value="1"/>
</dbReference>
<dbReference type="PRINTS" id="PR00702">
    <property type="entry name" value="ACRIFLAVINRP"/>
</dbReference>
<dbReference type="SUPFAM" id="SSF82693">
    <property type="entry name" value="Multidrug efflux transporter AcrB pore domain, PN1, PN2, PC1 and PC2 subdomains"/>
    <property type="match status" value="3"/>
</dbReference>
<keyword evidence="3" id="KW-1185">Reference proteome</keyword>
<evidence type="ECO:0000256" key="1">
    <source>
        <dbReference type="SAM" id="Phobius"/>
    </source>
</evidence>
<dbReference type="GO" id="GO:0005886">
    <property type="term" value="C:plasma membrane"/>
    <property type="evidence" value="ECO:0007669"/>
    <property type="project" value="TreeGrafter"/>
</dbReference>
<gene>
    <name evidence="2" type="ORF">HNR50_001354</name>
</gene>
<feature type="transmembrane region" description="Helical" evidence="1">
    <location>
        <begin position="960"/>
        <end position="982"/>
    </location>
</feature>
<evidence type="ECO:0000313" key="3">
    <source>
        <dbReference type="Proteomes" id="UP000587760"/>
    </source>
</evidence>
<keyword evidence="1" id="KW-1133">Transmembrane helix</keyword>
<feature type="transmembrane region" description="Helical" evidence="1">
    <location>
        <begin position="525"/>
        <end position="546"/>
    </location>
</feature>
<name>A0A841R786_9SPIO</name>
<dbReference type="Proteomes" id="UP000587760">
    <property type="component" value="Unassembled WGS sequence"/>
</dbReference>
<dbReference type="Gene3D" id="3.30.70.1320">
    <property type="entry name" value="Multidrug efflux transporter AcrB pore domain like"/>
    <property type="match status" value="1"/>
</dbReference>
<dbReference type="AlphaFoldDB" id="A0A841R786"/>
<evidence type="ECO:0000313" key="2">
    <source>
        <dbReference type="EMBL" id="MBB6479696.1"/>
    </source>
</evidence>
<proteinExistence type="predicted"/>
<dbReference type="RefSeq" id="WP_184745150.1">
    <property type="nucleotide sequence ID" value="NZ_JACHGJ010000002.1"/>
</dbReference>
<feature type="transmembrane region" description="Helical" evidence="1">
    <location>
        <begin position="329"/>
        <end position="348"/>
    </location>
</feature>
<dbReference type="EMBL" id="JACHGJ010000002">
    <property type="protein sequence ID" value="MBB6479696.1"/>
    <property type="molecule type" value="Genomic_DNA"/>
</dbReference>
<dbReference type="SUPFAM" id="SSF82714">
    <property type="entry name" value="Multidrug efflux transporter AcrB TolC docking domain, DN and DC subdomains"/>
    <property type="match status" value="1"/>
</dbReference>